<accession>A0AAD7PDV6</accession>
<sequence>MALAFTHCKPHSLTIHSCGFQFHVLDERDDVISVFHGHSPWLWLCLNALNYLNWRINFIGTSSVLSSRCWCLIVHMLFTSQKIFI</sequence>
<protein>
    <submittedName>
        <fullName evidence="1">Uncharacterized protein</fullName>
    </submittedName>
</protein>
<evidence type="ECO:0000313" key="1">
    <source>
        <dbReference type="EMBL" id="KAJ7951299.1"/>
    </source>
</evidence>
<evidence type="ECO:0000313" key="2">
    <source>
        <dbReference type="Proteomes" id="UP001163823"/>
    </source>
</evidence>
<gene>
    <name evidence="1" type="ORF">O6P43_027372</name>
</gene>
<dbReference type="EMBL" id="JARAOO010000011">
    <property type="protein sequence ID" value="KAJ7951299.1"/>
    <property type="molecule type" value="Genomic_DNA"/>
</dbReference>
<name>A0AAD7PDV6_QUISA</name>
<dbReference type="Proteomes" id="UP001163823">
    <property type="component" value="Chromosome 11"/>
</dbReference>
<dbReference type="AlphaFoldDB" id="A0AAD7PDV6"/>
<organism evidence="1 2">
    <name type="scientific">Quillaja saponaria</name>
    <name type="common">Soap bark tree</name>
    <dbReference type="NCBI Taxonomy" id="32244"/>
    <lineage>
        <taxon>Eukaryota</taxon>
        <taxon>Viridiplantae</taxon>
        <taxon>Streptophyta</taxon>
        <taxon>Embryophyta</taxon>
        <taxon>Tracheophyta</taxon>
        <taxon>Spermatophyta</taxon>
        <taxon>Magnoliopsida</taxon>
        <taxon>eudicotyledons</taxon>
        <taxon>Gunneridae</taxon>
        <taxon>Pentapetalae</taxon>
        <taxon>rosids</taxon>
        <taxon>fabids</taxon>
        <taxon>Fabales</taxon>
        <taxon>Quillajaceae</taxon>
        <taxon>Quillaja</taxon>
    </lineage>
</organism>
<proteinExistence type="predicted"/>
<comment type="caution">
    <text evidence="1">The sequence shown here is derived from an EMBL/GenBank/DDBJ whole genome shotgun (WGS) entry which is preliminary data.</text>
</comment>
<reference evidence="1" key="1">
    <citation type="journal article" date="2023" name="Science">
        <title>Elucidation of the pathway for biosynthesis of saponin adjuvants from the soapbark tree.</title>
        <authorList>
            <person name="Reed J."/>
            <person name="Orme A."/>
            <person name="El-Demerdash A."/>
            <person name="Owen C."/>
            <person name="Martin L.B.B."/>
            <person name="Misra R.C."/>
            <person name="Kikuchi S."/>
            <person name="Rejzek M."/>
            <person name="Martin A.C."/>
            <person name="Harkess A."/>
            <person name="Leebens-Mack J."/>
            <person name="Louveau T."/>
            <person name="Stephenson M.J."/>
            <person name="Osbourn A."/>
        </authorList>
    </citation>
    <scope>NUCLEOTIDE SEQUENCE</scope>
    <source>
        <strain evidence="1">S10</strain>
    </source>
</reference>
<dbReference type="KEGG" id="qsa:O6P43_027372"/>
<keyword evidence="2" id="KW-1185">Reference proteome</keyword>